<dbReference type="AlphaFoldDB" id="A0AAV4UC12"/>
<keyword evidence="3" id="KW-1185">Reference proteome</keyword>
<dbReference type="EMBL" id="BPLR01012612">
    <property type="protein sequence ID" value="GIY55155.1"/>
    <property type="molecule type" value="Genomic_DNA"/>
</dbReference>
<evidence type="ECO:0000313" key="3">
    <source>
        <dbReference type="Proteomes" id="UP001054945"/>
    </source>
</evidence>
<gene>
    <name evidence="2" type="ORF">CEXT_373001</name>
</gene>
<organism evidence="2 3">
    <name type="scientific">Caerostris extrusa</name>
    <name type="common">Bark spider</name>
    <name type="synonym">Caerostris bankana</name>
    <dbReference type="NCBI Taxonomy" id="172846"/>
    <lineage>
        <taxon>Eukaryota</taxon>
        <taxon>Metazoa</taxon>
        <taxon>Ecdysozoa</taxon>
        <taxon>Arthropoda</taxon>
        <taxon>Chelicerata</taxon>
        <taxon>Arachnida</taxon>
        <taxon>Araneae</taxon>
        <taxon>Araneomorphae</taxon>
        <taxon>Entelegynae</taxon>
        <taxon>Araneoidea</taxon>
        <taxon>Araneidae</taxon>
        <taxon>Caerostris</taxon>
    </lineage>
</organism>
<evidence type="ECO:0000256" key="1">
    <source>
        <dbReference type="SAM" id="MobiDB-lite"/>
    </source>
</evidence>
<accession>A0AAV4UC12</accession>
<evidence type="ECO:0000313" key="2">
    <source>
        <dbReference type="EMBL" id="GIY55155.1"/>
    </source>
</evidence>
<reference evidence="2 3" key="1">
    <citation type="submission" date="2021-06" db="EMBL/GenBank/DDBJ databases">
        <title>Caerostris extrusa draft genome.</title>
        <authorList>
            <person name="Kono N."/>
            <person name="Arakawa K."/>
        </authorList>
    </citation>
    <scope>NUCLEOTIDE SEQUENCE [LARGE SCALE GENOMIC DNA]</scope>
</reference>
<name>A0AAV4UC12_CAEEX</name>
<feature type="region of interest" description="Disordered" evidence="1">
    <location>
        <begin position="1"/>
        <end position="25"/>
    </location>
</feature>
<sequence>MTRTVMAVSPLNHVVQEGHPPRTPSPYPSPAFLSSTPSSSLHLGHKSVIGKGYAIRLGQQKQEMSSDAVTADGGVGVVSVFVGANLFSPVVELIVFRFLDVGISNLFLFSLVPKCWFPGEGCDVGGRP</sequence>
<protein>
    <submittedName>
        <fullName evidence="2">Uncharacterized protein</fullName>
    </submittedName>
</protein>
<proteinExistence type="predicted"/>
<comment type="caution">
    <text evidence="2">The sequence shown here is derived from an EMBL/GenBank/DDBJ whole genome shotgun (WGS) entry which is preliminary data.</text>
</comment>
<dbReference type="Proteomes" id="UP001054945">
    <property type="component" value="Unassembled WGS sequence"/>
</dbReference>